<sequence>MKTIIVHASKALLASPNRGLLSRSISASLLLSHSVRSDVKLEVFINDVRISFVSQKMRNIRPDEQSLLGVINKAVRIAGSKPRKVFEGVYVRHEDIASFAASIKHGDKLFYDDLEGSLLNIHEVRTPFSIVFTLSEPIKLRDLLSKQGFKRVKLGSSKLHVDQVIAVLNILLDRGEQLWRYWKKL</sequence>
<keyword evidence="4" id="KW-0949">S-adenosyl-L-methionine</keyword>
<dbReference type="InterPro" id="IPR029026">
    <property type="entry name" value="tRNA_m1G_MTases_N"/>
</dbReference>
<proteinExistence type="predicted"/>
<evidence type="ECO:0000256" key="3">
    <source>
        <dbReference type="ARBA" id="ARBA00022679"/>
    </source>
</evidence>
<accession>A0A497ESF8</accession>
<name>A0A497ESF8_9CREN</name>
<dbReference type="PANTHER" id="PTHR40703">
    <property type="entry name" value="TRNA (PSEUDOURIDINE(54)-N(1))-METHYLTRANSFERASE"/>
    <property type="match status" value="1"/>
</dbReference>
<dbReference type="GO" id="GO:0008175">
    <property type="term" value="F:tRNA methyltransferase activity"/>
    <property type="evidence" value="ECO:0007669"/>
    <property type="project" value="InterPro"/>
</dbReference>
<gene>
    <name evidence="5" type="ORF">DRJ31_01845</name>
</gene>
<dbReference type="InterPro" id="IPR007158">
    <property type="entry name" value="TrmY"/>
</dbReference>
<keyword evidence="1" id="KW-0963">Cytoplasm</keyword>
<comment type="caution">
    <text evidence="5">The sequence shown here is derived from an EMBL/GenBank/DDBJ whole genome shotgun (WGS) entry which is preliminary data.</text>
</comment>
<dbReference type="Pfam" id="PF04013">
    <property type="entry name" value="Methyltrn_RNA_2"/>
    <property type="match status" value="1"/>
</dbReference>
<reference evidence="5 6" key="1">
    <citation type="submission" date="2018-06" db="EMBL/GenBank/DDBJ databases">
        <title>Extensive metabolic versatility and redundancy in microbially diverse, dynamic hydrothermal sediments.</title>
        <authorList>
            <person name="Dombrowski N."/>
            <person name="Teske A."/>
            <person name="Baker B.J."/>
        </authorList>
    </citation>
    <scope>NUCLEOTIDE SEQUENCE [LARGE SCALE GENOMIC DNA]</scope>
    <source>
        <strain evidence="5">B66_G16</strain>
    </source>
</reference>
<evidence type="ECO:0000256" key="2">
    <source>
        <dbReference type="ARBA" id="ARBA00022603"/>
    </source>
</evidence>
<dbReference type="GO" id="GO:0030488">
    <property type="term" value="P:tRNA methylation"/>
    <property type="evidence" value="ECO:0007669"/>
    <property type="project" value="TreeGrafter"/>
</dbReference>
<evidence type="ECO:0000313" key="5">
    <source>
        <dbReference type="EMBL" id="RLE50275.1"/>
    </source>
</evidence>
<organism evidence="5 6">
    <name type="scientific">Thermoproteota archaeon</name>
    <dbReference type="NCBI Taxonomy" id="2056631"/>
    <lineage>
        <taxon>Archaea</taxon>
        <taxon>Thermoproteota</taxon>
    </lineage>
</organism>
<keyword evidence="3" id="KW-0808">Transferase</keyword>
<evidence type="ECO:0000256" key="4">
    <source>
        <dbReference type="ARBA" id="ARBA00022691"/>
    </source>
</evidence>
<dbReference type="PANTHER" id="PTHR40703:SF1">
    <property type="entry name" value="TRNA (PSEUDOURIDINE(54)-N(1))-METHYLTRANSFERASE"/>
    <property type="match status" value="1"/>
</dbReference>
<protein>
    <recommendedName>
        <fullName evidence="7">tRNA (pseudouridine(54)-N(1))-methyltransferase</fullName>
    </recommendedName>
</protein>
<dbReference type="Gene3D" id="3.40.1280.10">
    <property type="match status" value="1"/>
</dbReference>
<keyword evidence="2" id="KW-0489">Methyltransferase</keyword>
<evidence type="ECO:0000256" key="1">
    <source>
        <dbReference type="ARBA" id="ARBA00022490"/>
    </source>
</evidence>
<dbReference type="InterPro" id="IPR029028">
    <property type="entry name" value="Alpha/beta_knot_MTases"/>
</dbReference>
<dbReference type="GO" id="GO:0008757">
    <property type="term" value="F:S-adenosylmethionine-dependent methyltransferase activity"/>
    <property type="evidence" value="ECO:0007669"/>
    <property type="project" value="TreeGrafter"/>
</dbReference>
<evidence type="ECO:0000313" key="6">
    <source>
        <dbReference type="Proteomes" id="UP000278475"/>
    </source>
</evidence>
<dbReference type="AlphaFoldDB" id="A0A497ESF8"/>
<dbReference type="SUPFAM" id="SSF75217">
    <property type="entry name" value="alpha/beta knot"/>
    <property type="match status" value="1"/>
</dbReference>
<dbReference type="Proteomes" id="UP000278475">
    <property type="component" value="Unassembled WGS sequence"/>
</dbReference>
<dbReference type="EMBL" id="QMQV01000009">
    <property type="protein sequence ID" value="RLE50275.1"/>
    <property type="molecule type" value="Genomic_DNA"/>
</dbReference>
<evidence type="ECO:0008006" key="7">
    <source>
        <dbReference type="Google" id="ProtNLM"/>
    </source>
</evidence>